<evidence type="ECO:0000256" key="2">
    <source>
        <dbReference type="ARBA" id="ARBA00022737"/>
    </source>
</evidence>
<evidence type="ECO:0000256" key="7">
    <source>
        <dbReference type="SAM" id="MobiDB-lite"/>
    </source>
</evidence>
<dbReference type="PANTHER" id="PTHR12675">
    <property type="entry name" value="MUSCLEBLIND-LIKE PROTEIN"/>
    <property type="match status" value="1"/>
</dbReference>
<evidence type="ECO:0000256" key="4">
    <source>
        <dbReference type="ARBA" id="ARBA00022833"/>
    </source>
</evidence>
<keyword evidence="4 6" id="KW-0862">Zinc</keyword>
<keyword evidence="2" id="KW-0677">Repeat</keyword>
<evidence type="ECO:0000256" key="5">
    <source>
        <dbReference type="ARBA" id="ARBA00038226"/>
    </source>
</evidence>
<dbReference type="Gene3D" id="3.30.1370.210">
    <property type="match status" value="1"/>
</dbReference>
<keyword evidence="1 6" id="KW-0479">Metal-binding</keyword>
<feature type="domain" description="C3H1-type" evidence="8">
    <location>
        <begin position="211"/>
        <end position="239"/>
    </location>
</feature>
<evidence type="ECO:0000313" key="10">
    <source>
        <dbReference type="Proteomes" id="UP001651158"/>
    </source>
</evidence>
<name>A0ABR4Q7D2_9CEST</name>
<feature type="zinc finger region" description="C3H1-type" evidence="6">
    <location>
        <begin position="211"/>
        <end position="239"/>
    </location>
</feature>
<organism evidence="9 10">
    <name type="scientific">Taenia crassiceps</name>
    <dbReference type="NCBI Taxonomy" id="6207"/>
    <lineage>
        <taxon>Eukaryota</taxon>
        <taxon>Metazoa</taxon>
        <taxon>Spiralia</taxon>
        <taxon>Lophotrochozoa</taxon>
        <taxon>Platyhelminthes</taxon>
        <taxon>Cestoda</taxon>
        <taxon>Eucestoda</taxon>
        <taxon>Cyclophyllidea</taxon>
        <taxon>Taeniidae</taxon>
        <taxon>Taenia</taxon>
    </lineage>
</organism>
<sequence>MLSRDSSSSRLLHLIAVLLRFFHRRNDDSVYTTAKVHFPRQMGNPVIKQVANEISTNFVSLFLPPIPSPSSRCSNSFALVETETRLKGNNNSSQFCILQETEKKIRQFTMATRKTAELSDCYQSPHHYQAPQLACWPAALEGGSINASPSAGAAIYSPYLAAPAAAAAARVGTPAMTSMGSPTEVHQVLVALAAATAAATASPGTMKDSRWLTLEVCRQYQRKMCSRDENECKFAHPPPHVDVQNGRVICCYDSIKGKCQRRDPPCKYFHPPQHLRELLLQNGRNNLILKNMQLQLLQQQLAQGAMLPGLSAALAATASTPSVASPGTPGTHGIAGAPQCPNPTSPVSSASIGPTGKLIYPPAPSLNLTPQGMATTYSLLGVGLSPYLTPTQLNSMAAAAATAAALKSVPPTVSLANGGGAGAGGLSAAHLAAMAAAATAAAAANASTVAPLAAPATPAKRPALADAKSGLPMFDYGQGLYALQTQAQAQLVGAKNLQPPPPPSQSQSPQQPPQKSSASTSVATTSVNVGGVVAQENGVSGQENGAPSEVETQKAQVAAVGQFYPETYIEIPPYGYP</sequence>
<evidence type="ECO:0000313" key="9">
    <source>
        <dbReference type="EMBL" id="KAL5105584.1"/>
    </source>
</evidence>
<dbReference type="PROSITE" id="PS50103">
    <property type="entry name" value="ZF_C3H1"/>
    <property type="match status" value="2"/>
</dbReference>
<evidence type="ECO:0000256" key="3">
    <source>
        <dbReference type="ARBA" id="ARBA00022771"/>
    </source>
</evidence>
<evidence type="ECO:0000256" key="6">
    <source>
        <dbReference type="PROSITE-ProRule" id="PRU00723"/>
    </source>
</evidence>
<protein>
    <submittedName>
        <fullName evidence="9">Protein muscleblind</fullName>
    </submittedName>
</protein>
<reference evidence="9 10" key="1">
    <citation type="journal article" date="2022" name="Front. Cell. Infect. Microbiol.">
        <title>The Genomes of Two Strains of Taenia crassiceps the Animal Model for the Study of Human Cysticercosis.</title>
        <authorList>
            <person name="Bobes R.J."/>
            <person name="Estrada K."/>
            <person name="Rios-Valencia D.G."/>
            <person name="Calderon-Gallegos A."/>
            <person name="de la Torre P."/>
            <person name="Carrero J.C."/>
            <person name="Sanchez-Flores A."/>
            <person name="Laclette J.P."/>
        </authorList>
    </citation>
    <scope>NUCLEOTIDE SEQUENCE [LARGE SCALE GENOMIC DNA]</scope>
    <source>
        <strain evidence="9">WFUcys</strain>
    </source>
</reference>
<feature type="region of interest" description="Disordered" evidence="7">
    <location>
        <begin position="494"/>
        <end position="523"/>
    </location>
</feature>
<proteinExistence type="inferred from homology"/>
<evidence type="ECO:0000259" key="8">
    <source>
        <dbReference type="PROSITE" id="PS50103"/>
    </source>
</evidence>
<dbReference type="SMART" id="SM00356">
    <property type="entry name" value="ZnF_C3H1"/>
    <property type="match status" value="2"/>
</dbReference>
<dbReference type="InterPro" id="IPR000571">
    <property type="entry name" value="Znf_CCCH"/>
</dbReference>
<comment type="similarity">
    <text evidence="5">Belongs to the muscleblind family.</text>
</comment>
<dbReference type="PANTHER" id="PTHR12675:SF12">
    <property type="entry name" value="PROTEIN MUSCLEBLIND"/>
    <property type="match status" value="1"/>
</dbReference>
<keyword evidence="3 6" id="KW-0863">Zinc-finger</keyword>
<dbReference type="Pfam" id="PF22628">
    <property type="entry name" value="zf-CCCH_10"/>
    <property type="match status" value="1"/>
</dbReference>
<gene>
    <name evidence="9" type="ORF">TcWFU_009650</name>
</gene>
<feature type="compositionally biased region" description="Low complexity" evidence="7">
    <location>
        <begin position="505"/>
        <end position="523"/>
    </location>
</feature>
<accession>A0ABR4Q7D2</accession>
<feature type="zinc finger region" description="C3H1-type" evidence="6">
    <location>
        <begin position="244"/>
        <end position="273"/>
    </location>
</feature>
<keyword evidence="10" id="KW-1185">Reference proteome</keyword>
<dbReference type="EMBL" id="JAKROA010000008">
    <property type="protein sequence ID" value="KAL5105584.1"/>
    <property type="molecule type" value="Genomic_DNA"/>
</dbReference>
<comment type="caution">
    <text evidence="9">The sequence shown here is derived from an EMBL/GenBank/DDBJ whole genome shotgun (WGS) entry which is preliminary data.</text>
</comment>
<dbReference type="Proteomes" id="UP001651158">
    <property type="component" value="Unassembled WGS sequence"/>
</dbReference>
<evidence type="ECO:0000256" key="1">
    <source>
        <dbReference type="ARBA" id="ARBA00022723"/>
    </source>
</evidence>
<dbReference type="InterPro" id="IPR054429">
    <property type="entry name" value="Znf-CCCH_Muscleblind-like"/>
</dbReference>
<feature type="domain" description="C3H1-type" evidence="8">
    <location>
        <begin position="244"/>
        <end position="273"/>
    </location>
</feature>